<name>A0ACC0N903_RHOML</name>
<organism evidence="1 2">
    <name type="scientific">Rhododendron molle</name>
    <name type="common">Chinese azalea</name>
    <name type="synonym">Azalea mollis</name>
    <dbReference type="NCBI Taxonomy" id="49168"/>
    <lineage>
        <taxon>Eukaryota</taxon>
        <taxon>Viridiplantae</taxon>
        <taxon>Streptophyta</taxon>
        <taxon>Embryophyta</taxon>
        <taxon>Tracheophyta</taxon>
        <taxon>Spermatophyta</taxon>
        <taxon>Magnoliopsida</taxon>
        <taxon>eudicotyledons</taxon>
        <taxon>Gunneridae</taxon>
        <taxon>Pentapetalae</taxon>
        <taxon>asterids</taxon>
        <taxon>Ericales</taxon>
        <taxon>Ericaceae</taxon>
        <taxon>Ericoideae</taxon>
        <taxon>Rhodoreae</taxon>
        <taxon>Rhododendron</taxon>
    </lineage>
</organism>
<reference evidence="1" key="1">
    <citation type="submission" date="2022-02" db="EMBL/GenBank/DDBJ databases">
        <title>Plant Genome Project.</title>
        <authorList>
            <person name="Zhang R.-G."/>
        </authorList>
    </citation>
    <scope>NUCLEOTIDE SEQUENCE</scope>
    <source>
        <strain evidence="1">AT1</strain>
    </source>
</reference>
<gene>
    <name evidence="1" type="ORF">RHMOL_Rhmol06G0052600</name>
</gene>
<dbReference type="EMBL" id="CM046393">
    <property type="protein sequence ID" value="KAI8549787.1"/>
    <property type="molecule type" value="Genomic_DNA"/>
</dbReference>
<dbReference type="Proteomes" id="UP001062846">
    <property type="component" value="Chromosome 6"/>
</dbReference>
<protein>
    <submittedName>
        <fullName evidence="1">Uncharacterized protein</fullName>
    </submittedName>
</protein>
<keyword evidence="2" id="KW-1185">Reference proteome</keyword>
<comment type="caution">
    <text evidence="1">The sequence shown here is derived from an EMBL/GenBank/DDBJ whole genome shotgun (WGS) entry which is preliminary data.</text>
</comment>
<evidence type="ECO:0000313" key="1">
    <source>
        <dbReference type="EMBL" id="KAI8549787.1"/>
    </source>
</evidence>
<accession>A0ACC0N903</accession>
<evidence type="ECO:0000313" key="2">
    <source>
        <dbReference type="Proteomes" id="UP001062846"/>
    </source>
</evidence>
<sequence>MCKRAHVLSLYIKHKIIPQHIQDQLPLVTPMAMEFLFPHSNTIVAGGVIPLLLILYYYFLRRSKTSKHIPPPEAGGAWLIIGHLHLIGTTSDRLPHVTLGAMADEYGPIFTIRVGLKRAVVVSDWEIAKECFTTHDMIVLSRPKYIAAHHLGYNYAMFGFCPYGAYWRDIRKIISLELLGSRRLELLKHVRVSETEASIKELHKLCTEAKTNSGTYSSHRCVLVEMKRWFSDLTMNVVVRMVAGKRYFGVAPDGDEKEGRQCQKVLRDFFYFLGLFLAADAIPFLRWLDLGGHEKAMKETFKEADNLFSRWLDEHRQRRESGESCKGDQDFMDVMLSTLEGTDLAGYDADTINKSTCLNIIGGGADTTSIMLTWALSLLLNNRHVLKKAQEELDLHVGKGRQVDESDVNKLFYLQAIVKETLRLYPAAPLSGPRELTEDCTIRGYYIPKGTRLITNLWKIQRDPMKWVDPLVFRPERFLAAQKDVDVKGQHYELIPFGAGRRACPGIAFAGQMLHLVLARLLHEFELSTPDDGLVDMTESAGLTNAKATPLQVLIAPRFAPTLQ</sequence>
<proteinExistence type="predicted"/>